<dbReference type="InterPro" id="IPR051534">
    <property type="entry name" value="CBASS_pafABC_assoc_protein"/>
</dbReference>
<evidence type="ECO:0000313" key="3">
    <source>
        <dbReference type="EMBL" id="SDX72565.1"/>
    </source>
</evidence>
<feature type="domain" description="WYL" evidence="1">
    <location>
        <begin position="154"/>
        <end position="219"/>
    </location>
</feature>
<organism evidence="3 4">
    <name type="scientific">Roseicitreum antarcticum</name>
    <dbReference type="NCBI Taxonomy" id="564137"/>
    <lineage>
        <taxon>Bacteria</taxon>
        <taxon>Pseudomonadati</taxon>
        <taxon>Pseudomonadota</taxon>
        <taxon>Alphaproteobacteria</taxon>
        <taxon>Rhodobacterales</taxon>
        <taxon>Paracoccaceae</taxon>
        <taxon>Roseicitreum</taxon>
    </lineage>
</organism>
<reference evidence="3 4" key="1">
    <citation type="submission" date="2016-10" db="EMBL/GenBank/DDBJ databases">
        <authorList>
            <person name="de Groot N.N."/>
        </authorList>
    </citation>
    <scope>NUCLEOTIDE SEQUENCE [LARGE SCALE GENOMIC DNA]</scope>
    <source>
        <strain evidence="3 4">CGMCC 1.8894</strain>
    </source>
</reference>
<keyword evidence="4" id="KW-1185">Reference proteome</keyword>
<feature type="domain" description="WCX" evidence="2">
    <location>
        <begin position="254"/>
        <end position="320"/>
    </location>
</feature>
<dbReference type="OrthoDB" id="7626446at2"/>
<dbReference type="AlphaFoldDB" id="A0A1H3E1K6"/>
<proteinExistence type="predicted"/>
<dbReference type="Pfam" id="PF13280">
    <property type="entry name" value="WYL"/>
    <property type="match status" value="1"/>
</dbReference>
<dbReference type="EMBL" id="FNOM01000017">
    <property type="protein sequence ID" value="SDX72565.1"/>
    <property type="molecule type" value="Genomic_DNA"/>
</dbReference>
<dbReference type="STRING" id="564137.SAMN04488238_11723"/>
<evidence type="ECO:0000259" key="1">
    <source>
        <dbReference type="Pfam" id="PF13280"/>
    </source>
</evidence>
<dbReference type="RefSeq" id="WP_092892125.1">
    <property type="nucleotide sequence ID" value="NZ_CP061501.1"/>
</dbReference>
<dbReference type="GO" id="GO:0003677">
    <property type="term" value="F:DNA binding"/>
    <property type="evidence" value="ECO:0007669"/>
    <property type="project" value="UniProtKB-KW"/>
</dbReference>
<dbReference type="PANTHER" id="PTHR34580:SF1">
    <property type="entry name" value="PROTEIN PAFC"/>
    <property type="match status" value="1"/>
</dbReference>
<evidence type="ECO:0000313" key="4">
    <source>
        <dbReference type="Proteomes" id="UP000198539"/>
    </source>
</evidence>
<protein>
    <submittedName>
        <fullName evidence="3">Predicted DNA-binding transcriptional regulator YafY, contains an HTH and WYL domains</fullName>
    </submittedName>
</protein>
<dbReference type="Pfam" id="PF25583">
    <property type="entry name" value="WCX"/>
    <property type="match status" value="1"/>
</dbReference>
<evidence type="ECO:0000259" key="2">
    <source>
        <dbReference type="Pfam" id="PF25583"/>
    </source>
</evidence>
<sequence>MDNKRLGKALDIMRLAEEAAARPGGISLVQIVETFGVTLRTAQRMSRALEVAFPMVQTRTDQARRKWWQLPDSRLLHMQGIRDSELSALEMGIRRAERDGAATEVTALTSLRNRLLATMPPTFARRAEVDAEAVLEARGHACRPGPRAQYSAHVLGVIDAALKGPFTMQIDYAAAQDTAPRSRPIEPYGVLFGMRGYLIAREIGNSKYRHYRLDRIASASLLQNSFLRDPDFDLGKHAARAFGSFHSDAEYGPVEWRFAPSAAGVARTFIFHPDQHMQDEADGSLTVRFSAGGWLEMAWHLYQWGDAVEVISPPEVRSLVDAYRRSDFPALP</sequence>
<dbReference type="InterPro" id="IPR057727">
    <property type="entry name" value="WCX_dom"/>
</dbReference>
<name>A0A1H3E1K6_9RHOB</name>
<dbReference type="Proteomes" id="UP000198539">
    <property type="component" value="Unassembled WGS sequence"/>
</dbReference>
<dbReference type="InterPro" id="IPR026881">
    <property type="entry name" value="WYL_dom"/>
</dbReference>
<keyword evidence="3" id="KW-0238">DNA-binding</keyword>
<accession>A0A1H3E1K6</accession>
<dbReference type="PANTHER" id="PTHR34580">
    <property type="match status" value="1"/>
</dbReference>
<gene>
    <name evidence="3" type="ORF">SAMN04488238_11723</name>
</gene>
<dbReference type="PROSITE" id="PS52050">
    <property type="entry name" value="WYL"/>
    <property type="match status" value="1"/>
</dbReference>